<evidence type="ECO:0000256" key="2">
    <source>
        <dbReference type="SAM" id="SignalP"/>
    </source>
</evidence>
<feature type="compositionally biased region" description="Basic and acidic residues" evidence="1">
    <location>
        <begin position="71"/>
        <end position="95"/>
    </location>
</feature>
<name>A0A146LA33_LYGHE</name>
<proteinExistence type="predicted"/>
<gene>
    <name evidence="3" type="ORF">g.44387</name>
</gene>
<feature type="compositionally biased region" description="Polar residues" evidence="1">
    <location>
        <begin position="147"/>
        <end position="168"/>
    </location>
</feature>
<dbReference type="AlphaFoldDB" id="A0A146LA33"/>
<feature type="compositionally biased region" description="Basic and acidic residues" evidence="1">
    <location>
        <begin position="104"/>
        <end position="118"/>
    </location>
</feature>
<accession>A0A146LA33</accession>
<feature type="compositionally biased region" description="Basic and acidic residues" evidence="1">
    <location>
        <begin position="135"/>
        <end position="146"/>
    </location>
</feature>
<organism evidence="3">
    <name type="scientific">Lygus hesperus</name>
    <name type="common">Western plant bug</name>
    <dbReference type="NCBI Taxonomy" id="30085"/>
    <lineage>
        <taxon>Eukaryota</taxon>
        <taxon>Metazoa</taxon>
        <taxon>Ecdysozoa</taxon>
        <taxon>Arthropoda</taxon>
        <taxon>Hexapoda</taxon>
        <taxon>Insecta</taxon>
        <taxon>Pterygota</taxon>
        <taxon>Neoptera</taxon>
        <taxon>Paraneoptera</taxon>
        <taxon>Hemiptera</taxon>
        <taxon>Heteroptera</taxon>
        <taxon>Panheteroptera</taxon>
        <taxon>Cimicomorpha</taxon>
        <taxon>Miridae</taxon>
        <taxon>Mirini</taxon>
        <taxon>Lygus</taxon>
    </lineage>
</organism>
<reference evidence="3" key="1">
    <citation type="journal article" date="2016" name="Gigascience">
        <title>De novo construction of an expanded transcriptome assembly for the western tarnished plant bug, Lygus hesperus.</title>
        <authorList>
            <person name="Tassone E.E."/>
            <person name="Geib S.M."/>
            <person name="Hall B."/>
            <person name="Fabrick J.A."/>
            <person name="Brent C.S."/>
            <person name="Hull J.J."/>
        </authorList>
    </citation>
    <scope>NUCLEOTIDE SEQUENCE</scope>
</reference>
<feature type="chain" id="PRO_5007527045" evidence="2">
    <location>
        <begin position="25"/>
        <end position="179"/>
    </location>
</feature>
<sequence>RHNMWVWRCLSLLGIVSTIHIASGSNAVVTKHLVIFPRNEKTKICVDKGDAVYVCDTTGKAVAKCYCHSTSHSDSEGVGEHPEYERIGGNEERGRYVGGGYPDGDSRSHVGHGEHGSDGHGGNSENGRSYSSESFNHDEQYRHSETSDTSYSLITGSSKSPTGWSTSAEYGEGTNRRGL</sequence>
<feature type="signal peptide" evidence="2">
    <location>
        <begin position="1"/>
        <end position="24"/>
    </location>
</feature>
<dbReference type="EMBL" id="GDHC01013478">
    <property type="protein sequence ID" value="JAQ05151.1"/>
    <property type="molecule type" value="Transcribed_RNA"/>
</dbReference>
<keyword evidence="2" id="KW-0732">Signal</keyword>
<protein>
    <submittedName>
        <fullName evidence="3">Uncharacterized protein</fullName>
    </submittedName>
</protein>
<evidence type="ECO:0000256" key="1">
    <source>
        <dbReference type="SAM" id="MobiDB-lite"/>
    </source>
</evidence>
<evidence type="ECO:0000313" key="3">
    <source>
        <dbReference type="EMBL" id="JAQ05151.1"/>
    </source>
</evidence>
<feature type="non-terminal residue" evidence="3">
    <location>
        <position position="179"/>
    </location>
</feature>
<feature type="region of interest" description="Disordered" evidence="1">
    <location>
        <begin position="70"/>
        <end position="179"/>
    </location>
</feature>
<feature type="non-terminal residue" evidence="3">
    <location>
        <position position="1"/>
    </location>
</feature>